<dbReference type="EMBL" id="UZAN01053039">
    <property type="protein sequence ID" value="VDP89802.1"/>
    <property type="molecule type" value="Genomic_DNA"/>
</dbReference>
<dbReference type="Proteomes" id="UP000272942">
    <property type="component" value="Unassembled WGS sequence"/>
</dbReference>
<evidence type="ECO:0000256" key="2">
    <source>
        <dbReference type="ARBA" id="ARBA00022980"/>
    </source>
</evidence>
<organism evidence="8">
    <name type="scientific">Echinostoma caproni</name>
    <dbReference type="NCBI Taxonomy" id="27848"/>
    <lineage>
        <taxon>Eukaryota</taxon>
        <taxon>Metazoa</taxon>
        <taxon>Spiralia</taxon>
        <taxon>Lophotrochozoa</taxon>
        <taxon>Platyhelminthes</taxon>
        <taxon>Trematoda</taxon>
        <taxon>Digenea</taxon>
        <taxon>Plagiorchiida</taxon>
        <taxon>Echinostomata</taxon>
        <taxon>Echinostomatoidea</taxon>
        <taxon>Echinostomatidae</taxon>
        <taxon>Echinostoma</taxon>
    </lineage>
</organism>
<dbReference type="GO" id="GO:0003735">
    <property type="term" value="F:structural constituent of ribosome"/>
    <property type="evidence" value="ECO:0007669"/>
    <property type="project" value="InterPro"/>
</dbReference>
<dbReference type="Pfam" id="PF00673">
    <property type="entry name" value="Ribosomal_L5_C"/>
    <property type="match status" value="1"/>
</dbReference>
<evidence type="ECO:0000313" key="8">
    <source>
        <dbReference type="WBParaSite" id="ECPE_0001256601-mRNA-1"/>
    </source>
</evidence>
<dbReference type="GO" id="GO:1990904">
    <property type="term" value="C:ribonucleoprotein complex"/>
    <property type="evidence" value="ECO:0007669"/>
    <property type="project" value="UniProtKB-KW"/>
</dbReference>
<dbReference type="SUPFAM" id="SSF55282">
    <property type="entry name" value="RL5-like"/>
    <property type="match status" value="1"/>
</dbReference>
<reference evidence="6 7" key="2">
    <citation type="submission" date="2018-11" db="EMBL/GenBank/DDBJ databases">
        <authorList>
            <consortium name="Pathogen Informatics"/>
        </authorList>
    </citation>
    <scope>NUCLEOTIDE SEQUENCE [LARGE SCALE GENOMIC DNA]</scope>
    <source>
        <strain evidence="6 7">Egypt</strain>
    </source>
</reference>
<dbReference type="AlphaFoldDB" id="A0A183AZZ5"/>
<evidence type="ECO:0000256" key="1">
    <source>
        <dbReference type="ARBA" id="ARBA00008553"/>
    </source>
</evidence>
<dbReference type="OrthoDB" id="1734943at2759"/>
<keyword evidence="7" id="KW-1185">Reference proteome</keyword>
<dbReference type="InterPro" id="IPR031309">
    <property type="entry name" value="Ribosomal_uL5_C"/>
</dbReference>
<evidence type="ECO:0000256" key="3">
    <source>
        <dbReference type="ARBA" id="ARBA00023274"/>
    </source>
</evidence>
<sequence length="150" mass="17293">MVVTTKEKKEKSANPMRELKIEKLYLNICVGESGDRLTRAVKPVFSKARMTIRTFAIRCNEKIAIHCTVRGPKAEEILEKGLKVKEYELPKSCFSSMRNFGFGLTENIHLGLRVAHRLRCKNRVGPSHRISKEEAMKWFQSKFDGILLNR</sequence>
<dbReference type="Gene3D" id="3.30.1440.10">
    <property type="match status" value="1"/>
</dbReference>
<keyword evidence="3" id="KW-0687">Ribonucleoprotein</keyword>
<name>A0A183AZZ5_9TREM</name>
<dbReference type="InterPro" id="IPR022803">
    <property type="entry name" value="Ribosomal_uL5_dom_sf"/>
</dbReference>
<dbReference type="InterPro" id="IPR031310">
    <property type="entry name" value="Ribosomal_uL5_N"/>
</dbReference>
<dbReference type="GO" id="GO:0006412">
    <property type="term" value="P:translation"/>
    <property type="evidence" value="ECO:0007669"/>
    <property type="project" value="InterPro"/>
</dbReference>
<protein>
    <submittedName>
        <fullName evidence="8">60S ribosomal protein L11</fullName>
    </submittedName>
</protein>
<dbReference type="Pfam" id="PF00281">
    <property type="entry name" value="Ribosomal_L5"/>
    <property type="match status" value="1"/>
</dbReference>
<reference evidence="8" key="1">
    <citation type="submission" date="2016-06" db="UniProtKB">
        <authorList>
            <consortium name="WormBaseParasite"/>
        </authorList>
    </citation>
    <scope>IDENTIFICATION</scope>
</reference>
<feature type="domain" description="Large ribosomal subunit protein uL5 N-terminal" evidence="4">
    <location>
        <begin position="14"/>
        <end position="58"/>
    </location>
</feature>
<evidence type="ECO:0000259" key="5">
    <source>
        <dbReference type="Pfam" id="PF00673"/>
    </source>
</evidence>
<keyword evidence="2" id="KW-0689">Ribosomal protein</keyword>
<gene>
    <name evidence="6" type="ORF">ECPE_LOCUS12530</name>
</gene>
<dbReference type="GO" id="GO:0005840">
    <property type="term" value="C:ribosome"/>
    <property type="evidence" value="ECO:0007669"/>
    <property type="project" value="UniProtKB-KW"/>
</dbReference>
<feature type="domain" description="Large ribosomal subunit protein uL5 C-terminal" evidence="5">
    <location>
        <begin position="62"/>
        <end position="110"/>
    </location>
</feature>
<evidence type="ECO:0000313" key="7">
    <source>
        <dbReference type="Proteomes" id="UP000272942"/>
    </source>
</evidence>
<dbReference type="PANTHER" id="PTHR11994">
    <property type="entry name" value="60S RIBOSOMAL PROTEIN L11-RELATED"/>
    <property type="match status" value="1"/>
</dbReference>
<evidence type="ECO:0000313" key="6">
    <source>
        <dbReference type="EMBL" id="VDP89802.1"/>
    </source>
</evidence>
<evidence type="ECO:0000259" key="4">
    <source>
        <dbReference type="Pfam" id="PF00281"/>
    </source>
</evidence>
<accession>A0A183AZZ5</accession>
<dbReference type="WBParaSite" id="ECPE_0001256601-mRNA-1">
    <property type="protein sequence ID" value="ECPE_0001256601-mRNA-1"/>
    <property type="gene ID" value="ECPE_0001256601"/>
</dbReference>
<dbReference type="InterPro" id="IPR002132">
    <property type="entry name" value="Ribosomal_uL5"/>
</dbReference>
<comment type="similarity">
    <text evidence="1">Belongs to the universal ribosomal protein uL5 family.</text>
</comment>
<proteinExistence type="inferred from homology"/>